<keyword evidence="2" id="KW-1185">Reference proteome</keyword>
<reference evidence="1 2" key="1">
    <citation type="journal article" date="2015" name="Environ. Microbiol.">
        <title>Metagenome sequence of Elaphomyces granulatus from sporocarp tissue reveals Ascomycota ectomycorrhizal fingerprints of genome expansion and a Proteobacteria-rich microbiome.</title>
        <authorList>
            <person name="Quandt C.A."/>
            <person name="Kohler A."/>
            <person name="Hesse C.N."/>
            <person name="Sharpton T.J."/>
            <person name="Martin F."/>
            <person name="Spatafora J.W."/>
        </authorList>
    </citation>
    <scope>NUCLEOTIDE SEQUENCE [LARGE SCALE GENOMIC DNA]</scope>
    <source>
        <strain evidence="1 2">OSC145934</strain>
    </source>
</reference>
<proteinExistence type="predicted"/>
<evidence type="ECO:0000313" key="2">
    <source>
        <dbReference type="Proteomes" id="UP000243515"/>
    </source>
</evidence>
<name>A0A232LVN1_9EURO</name>
<evidence type="ECO:0000313" key="1">
    <source>
        <dbReference type="EMBL" id="OXV08241.1"/>
    </source>
</evidence>
<gene>
    <name evidence="1" type="ORF">Egran_03996</name>
</gene>
<feature type="non-terminal residue" evidence="1">
    <location>
        <position position="179"/>
    </location>
</feature>
<sequence>MQVSIRNPGKKPSSALPVGPVRWGFLKLDAESGRWLIDQTEVEQHIAELKRQLAACRSVFAWVQAYNSYVDRFFSTNFGQPARCFGKEHVQMQIETFEHIQRKLFGGDKGGDANVTDYLREVIKERFGVTDLPDGFFYLPIELGGLELRSPFIPLFMQVRHPFIAPRSRIDWAFEKEEA</sequence>
<dbReference type="PANTHER" id="PTHR37015">
    <property type="entry name" value="REVERSE TRANSCRIPTASE DOMAIN-CONTAINING PROTEIN"/>
    <property type="match status" value="1"/>
</dbReference>
<dbReference type="Proteomes" id="UP000243515">
    <property type="component" value="Unassembled WGS sequence"/>
</dbReference>
<dbReference type="PANTHER" id="PTHR37015:SF2">
    <property type="entry name" value="REVERSE TRANSCRIPTASE DOMAIN-CONTAINING PROTEIN"/>
    <property type="match status" value="1"/>
</dbReference>
<dbReference type="OrthoDB" id="74545at2759"/>
<comment type="caution">
    <text evidence="1">The sequence shown here is derived from an EMBL/GenBank/DDBJ whole genome shotgun (WGS) entry which is preliminary data.</text>
</comment>
<dbReference type="AlphaFoldDB" id="A0A232LVN1"/>
<protein>
    <submittedName>
        <fullName evidence="1">Uncharacterized protein</fullName>
    </submittedName>
</protein>
<organism evidence="1 2">
    <name type="scientific">Elaphomyces granulatus</name>
    <dbReference type="NCBI Taxonomy" id="519963"/>
    <lineage>
        <taxon>Eukaryota</taxon>
        <taxon>Fungi</taxon>
        <taxon>Dikarya</taxon>
        <taxon>Ascomycota</taxon>
        <taxon>Pezizomycotina</taxon>
        <taxon>Eurotiomycetes</taxon>
        <taxon>Eurotiomycetidae</taxon>
        <taxon>Eurotiales</taxon>
        <taxon>Elaphomycetaceae</taxon>
        <taxon>Elaphomyces</taxon>
    </lineage>
</organism>
<accession>A0A232LVN1</accession>
<dbReference type="EMBL" id="NPHW01004233">
    <property type="protein sequence ID" value="OXV08241.1"/>
    <property type="molecule type" value="Genomic_DNA"/>
</dbReference>